<reference evidence="13 14" key="1">
    <citation type="journal article" date="2021" name="Sci. Rep.">
        <title>The distribution of antibiotic resistance genes in chicken gut microbiota commensals.</title>
        <authorList>
            <person name="Juricova H."/>
            <person name="Matiasovicova J."/>
            <person name="Kubasova T."/>
            <person name="Cejkova D."/>
            <person name="Rychlik I."/>
        </authorList>
    </citation>
    <scope>NUCLEOTIDE SEQUENCE [LARGE SCALE GENOMIC DNA]</scope>
    <source>
        <strain evidence="13 14">An819</strain>
    </source>
</reference>
<evidence type="ECO:0000259" key="11">
    <source>
        <dbReference type="Pfam" id="PF00593"/>
    </source>
</evidence>
<dbReference type="Pfam" id="PF07715">
    <property type="entry name" value="Plug"/>
    <property type="match status" value="1"/>
</dbReference>
<evidence type="ECO:0000256" key="4">
    <source>
        <dbReference type="ARBA" id="ARBA00022692"/>
    </source>
</evidence>
<evidence type="ECO:0000256" key="9">
    <source>
        <dbReference type="RuleBase" id="RU003357"/>
    </source>
</evidence>
<keyword evidence="3 8" id="KW-1134">Transmembrane beta strand</keyword>
<dbReference type="InterPro" id="IPR023996">
    <property type="entry name" value="TonB-dep_OMP_SusC/RagA"/>
</dbReference>
<dbReference type="InterPro" id="IPR023997">
    <property type="entry name" value="TonB-dep_OMP_SusC/RagA_CS"/>
</dbReference>
<dbReference type="InterPro" id="IPR036942">
    <property type="entry name" value="Beta-barrel_TonB_sf"/>
</dbReference>
<evidence type="ECO:0000256" key="6">
    <source>
        <dbReference type="ARBA" id="ARBA00023136"/>
    </source>
</evidence>
<dbReference type="RefSeq" id="WP_205108215.1">
    <property type="nucleotide sequence ID" value="NZ_JACJJL010000005.1"/>
</dbReference>
<keyword evidence="5 9" id="KW-0798">TonB box</keyword>
<dbReference type="PROSITE" id="PS52016">
    <property type="entry name" value="TONB_DEPENDENT_REC_3"/>
    <property type="match status" value="1"/>
</dbReference>
<dbReference type="Gene3D" id="2.170.130.10">
    <property type="entry name" value="TonB-dependent receptor, plug domain"/>
    <property type="match status" value="1"/>
</dbReference>
<accession>A0A938WM22</accession>
<dbReference type="PROSITE" id="PS00018">
    <property type="entry name" value="EF_HAND_1"/>
    <property type="match status" value="1"/>
</dbReference>
<evidence type="ECO:0000256" key="2">
    <source>
        <dbReference type="ARBA" id="ARBA00022448"/>
    </source>
</evidence>
<dbReference type="InterPro" id="IPR008969">
    <property type="entry name" value="CarboxyPept-like_regulatory"/>
</dbReference>
<evidence type="ECO:0000313" key="13">
    <source>
        <dbReference type="EMBL" id="MBM6660950.1"/>
    </source>
</evidence>
<dbReference type="InterPro" id="IPR039426">
    <property type="entry name" value="TonB-dep_rcpt-like"/>
</dbReference>
<dbReference type="InterPro" id="IPR018247">
    <property type="entry name" value="EF_Hand_1_Ca_BS"/>
</dbReference>
<dbReference type="EMBL" id="JACJJL010000005">
    <property type="protein sequence ID" value="MBM6660950.1"/>
    <property type="molecule type" value="Genomic_DNA"/>
</dbReference>
<keyword evidence="10" id="KW-0732">Signal</keyword>
<keyword evidence="7 8" id="KW-0998">Cell outer membrane</keyword>
<dbReference type="NCBIfam" id="TIGR04057">
    <property type="entry name" value="SusC_RagA_signa"/>
    <property type="match status" value="1"/>
</dbReference>
<feature type="signal peptide" evidence="10">
    <location>
        <begin position="1"/>
        <end position="20"/>
    </location>
</feature>
<evidence type="ECO:0000259" key="12">
    <source>
        <dbReference type="Pfam" id="PF07715"/>
    </source>
</evidence>
<evidence type="ECO:0000256" key="8">
    <source>
        <dbReference type="PROSITE-ProRule" id="PRU01360"/>
    </source>
</evidence>
<proteinExistence type="inferred from homology"/>
<dbReference type="SUPFAM" id="SSF49464">
    <property type="entry name" value="Carboxypeptidase regulatory domain-like"/>
    <property type="match status" value="1"/>
</dbReference>
<feature type="domain" description="TonB-dependent receptor-like beta-barrel" evidence="11">
    <location>
        <begin position="306"/>
        <end position="851"/>
    </location>
</feature>
<evidence type="ECO:0000256" key="7">
    <source>
        <dbReference type="ARBA" id="ARBA00023237"/>
    </source>
</evidence>
<feature type="chain" id="PRO_5037419556" evidence="10">
    <location>
        <begin position="21"/>
        <end position="1105"/>
    </location>
</feature>
<comment type="caution">
    <text evidence="13">The sequence shown here is derived from an EMBL/GenBank/DDBJ whole genome shotgun (WGS) entry which is preliminary data.</text>
</comment>
<evidence type="ECO:0000256" key="5">
    <source>
        <dbReference type="ARBA" id="ARBA00023077"/>
    </source>
</evidence>
<dbReference type="Gene3D" id="2.40.170.20">
    <property type="entry name" value="TonB-dependent receptor, beta-barrel domain"/>
    <property type="match status" value="1"/>
</dbReference>
<gene>
    <name evidence="13" type="ORF">H6B30_04130</name>
</gene>
<dbReference type="GO" id="GO:0009279">
    <property type="term" value="C:cell outer membrane"/>
    <property type="evidence" value="ECO:0007669"/>
    <property type="project" value="UniProtKB-SubCell"/>
</dbReference>
<keyword evidence="2 8" id="KW-0813">Transport</keyword>
<dbReference type="InterPro" id="IPR012910">
    <property type="entry name" value="Plug_dom"/>
</dbReference>
<keyword evidence="6 8" id="KW-0472">Membrane</keyword>
<evidence type="ECO:0000313" key="14">
    <source>
        <dbReference type="Proteomes" id="UP000764045"/>
    </source>
</evidence>
<evidence type="ECO:0000256" key="3">
    <source>
        <dbReference type="ARBA" id="ARBA00022452"/>
    </source>
</evidence>
<dbReference type="Pfam" id="PF00593">
    <property type="entry name" value="TonB_dep_Rec_b-barrel"/>
    <property type="match status" value="1"/>
</dbReference>
<dbReference type="Proteomes" id="UP000764045">
    <property type="component" value="Unassembled WGS sequence"/>
</dbReference>
<sequence length="1105" mass="124684">MKKKILTIMLLAVTALAAQAQGVMITGKVTTTDGECIGATVVEQDKGGRIVSSAVTDINGNFSLQLKNPDNSLKVTYVGCKPQTLPIKARRRFDIKLNDDSQTIAEVQVKGRKRTSEGGFSIPVREISGAQQTISMKTFEGMSVASVDEALQGRIAGLDIVGNSGDLGSGSSLRVRGTTSINSNSEPLILLNDIPFDSQVDASFDYNTASNDDFATLLSISPDDIEEITVLKDGAACAIWGARGANGIISIKTKKGVTGPTRVTYSYRLSGSWQPKGMEMLNGDDYTMLMKQAYFNRNQDENESNIPEFNYDQNFSEYEQYNNNTDWVKEVSQFGWTHDHTLAFSGGGEKAKFRASIGYYSQTGTVIEQKLDRLSTRMNLEYQVSDRLKFTSDFSMTYTNNNRNYEQQDPYDSYKTMGLLDVAYRKLPNVGIYRQDANGNDTDVYYNILPTSNLASSQQDLLNPVAVAHLARNVQKNMRVIPTLRIQYDFIEPTDNQRLRYNGYVTFDIENYKIKRFLPKEIVPKTWLNEWINRSEEQENEGLTIMTDQNITWMPDLGADHSLMLYGSWQMTSGNSQNQQFTTYGSPSESITDATAGGNINNLNSELGQWRSMAVLGRLHYAYKGRYILDATIRWDGSTRFGPGNRWGSFPSVSGKWIVSDEKFMSSFQKWLSELSLRAGWGITGNMPDREYLYFARYNGSWSTGGNNYNGTPTIKPSSIELTNLKWERSTSVNLGLNLGLLDDRFYLDLNVYHRRTEDMLFKDQRIPSSTGFGSLSYINAGTMDNDGWELNVNTNNLINIGKFTIDLNANLSNNKNTIRALDENVLDSYNGEFDYNNGNYLTRVQTNNSFGSIYGLRSLGVYQYDKYSEKEVPGVSGPNAPVVRDKNGNVVFDSYGEPVPMYFAYGTTNSRRFRGGDAIYEDVNKDGTIDELDVVYLGNCNPKLNGGFGFTIRYNRRLSLTCFFNFRYGNKVINYARMNAENMYTNDNQCVSVNWRWRKDGDITNMPRALYQDGRNWMGSDRFVEDGSFLRWKQLTLNYQFDPKTIKKIGLNTASLYFTLNNILTWTKYSGVDPEVGYDDKGICADWSKTPRSKYFTFGITIGL</sequence>
<dbReference type="NCBIfam" id="TIGR04056">
    <property type="entry name" value="OMP_RagA_SusC"/>
    <property type="match status" value="1"/>
</dbReference>
<keyword evidence="14" id="KW-1185">Reference proteome</keyword>
<protein>
    <submittedName>
        <fullName evidence="13">SusC/RagA family TonB-linked outer membrane protein</fullName>
    </submittedName>
</protein>
<dbReference type="Pfam" id="PF13715">
    <property type="entry name" value="CarbopepD_reg_2"/>
    <property type="match status" value="1"/>
</dbReference>
<comment type="similarity">
    <text evidence="8 9">Belongs to the TonB-dependent receptor family.</text>
</comment>
<comment type="subcellular location">
    <subcellularLocation>
        <location evidence="1 8">Cell outer membrane</location>
        <topology evidence="1 8">Multi-pass membrane protein</topology>
    </subcellularLocation>
</comment>
<evidence type="ECO:0000256" key="1">
    <source>
        <dbReference type="ARBA" id="ARBA00004571"/>
    </source>
</evidence>
<dbReference type="AlphaFoldDB" id="A0A938WM22"/>
<evidence type="ECO:0000256" key="10">
    <source>
        <dbReference type="SAM" id="SignalP"/>
    </source>
</evidence>
<dbReference type="InterPro" id="IPR037066">
    <property type="entry name" value="Plug_dom_sf"/>
</dbReference>
<keyword evidence="4 8" id="KW-0812">Transmembrane</keyword>
<feature type="domain" description="TonB-dependent receptor plug" evidence="12">
    <location>
        <begin position="124"/>
        <end position="248"/>
    </location>
</feature>
<name>A0A938WM22_9BACT</name>
<organism evidence="13 14">
    <name type="scientific">Marseilla massiliensis</name>
    <dbReference type="NCBI Taxonomy" id="1841864"/>
    <lineage>
        <taxon>Bacteria</taxon>
        <taxon>Pseudomonadati</taxon>
        <taxon>Bacteroidota</taxon>
        <taxon>Bacteroidia</taxon>
        <taxon>Bacteroidales</taxon>
        <taxon>Prevotellaceae</taxon>
        <taxon>Marseilla</taxon>
    </lineage>
</organism>
<dbReference type="SUPFAM" id="SSF56935">
    <property type="entry name" value="Porins"/>
    <property type="match status" value="1"/>
</dbReference>
<dbReference type="InterPro" id="IPR000531">
    <property type="entry name" value="Beta-barrel_TonB"/>
</dbReference>